<reference evidence="8" key="1">
    <citation type="journal article" date="2014" name="Int. J. Syst. Evol. Microbiol.">
        <title>Complete genome sequence of Corynebacterium casei LMG S-19264T (=DSM 44701T), isolated from a smear-ripened cheese.</title>
        <authorList>
            <consortium name="US DOE Joint Genome Institute (JGI-PGF)"/>
            <person name="Walter F."/>
            <person name="Albersmeier A."/>
            <person name="Kalinowski J."/>
            <person name="Ruckert C."/>
        </authorList>
    </citation>
    <scope>NUCLEOTIDE SEQUENCE</scope>
    <source>
        <strain evidence="8">CGMCC 1.7086</strain>
    </source>
</reference>
<reference evidence="8" key="2">
    <citation type="submission" date="2020-09" db="EMBL/GenBank/DDBJ databases">
        <authorList>
            <person name="Sun Q."/>
            <person name="Zhou Y."/>
        </authorList>
    </citation>
    <scope>NUCLEOTIDE SEQUENCE</scope>
    <source>
        <strain evidence="8">CGMCC 1.7086</strain>
    </source>
</reference>
<dbReference type="Proteomes" id="UP000606935">
    <property type="component" value="Unassembled WGS sequence"/>
</dbReference>
<evidence type="ECO:0000259" key="6">
    <source>
        <dbReference type="Pfam" id="PF07126"/>
    </source>
</evidence>
<organism evidence="8 9">
    <name type="scientific">Bowmanella pacifica</name>
    <dbReference type="NCBI Taxonomy" id="502051"/>
    <lineage>
        <taxon>Bacteria</taxon>
        <taxon>Pseudomonadati</taxon>
        <taxon>Pseudomonadota</taxon>
        <taxon>Gammaproteobacteria</taxon>
        <taxon>Alteromonadales</taxon>
        <taxon>Alteromonadaceae</taxon>
        <taxon>Bowmanella</taxon>
    </lineage>
</organism>
<comment type="subcellular location">
    <subcellularLocation>
        <location evidence="5">Cytoplasm</location>
    </subcellularLocation>
</comment>
<protein>
    <recommendedName>
        <fullName evidence="5">Cell division protein ZapC</fullName>
    </recommendedName>
</protein>
<evidence type="ECO:0000256" key="3">
    <source>
        <dbReference type="ARBA" id="ARBA00023210"/>
    </source>
</evidence>
<dbReference type="Pfam" id="PF07126">
    <property type="entry name" value="ZapC_C"/>
    <property type="match status" value="1"/>
</dbReference>
<name>A0A917Z0B3_9ALTE</name>
<dbReference type="InterPro" id="IPR009809">
    <property type="entry name" value="ZapC"/>
</dbReference>
<keyword evidence="9" id="KW-1185">Reference proteome</keyword>
<gene>
    <name evidence="5 8" type="primary">zapC</name>
    <name evidence="8" type="ORF">GCM10010982_20800</name>
</gene>
<dbReference type="PIRSF" id="PIRSF010252">
    <property type="entry name" value="ZapC"/>
    <property type="match status" value="1"/>
</dbReference>
<dbReference type="EMBL" id="BMLS01000003">
    <property type="protein sequence ID" value="GGO69499.1"/>
    <property type="molecule type" value="Genomic_DNA"/>
</dbReference>
<dbReference type="InterPro" id="IPR048373">
    <property type="entry name" value="ZapC_N"/>
</dbReference>
<dbReference type="RefSeq" id="WP_188694385.1">
    <property type="nucleotide sequence ID" value="NZ_BMLS01000003.1"/>
</dbReference>
<evidence type="ECO:0000313" key="9">
    <source>
        <dbReference type="Proteomes" id="UP000606935"/>
    </source>
</evidence>
<proteinExistence type="inferred from homology"/>
<dbReference type="HAMAP" id="MF_00906">
    <property type="entry name" value="ZapC"/>
    <property type="match status" value="1"/>
</dbReference>
<comment type="caution">
    <text evidence="8">The sequence shown here is derived from an EMBL/GenBank/DDBJ whole genome shotgun (WGS) entry which is preliminary data.</text>
</comment>
<feature type="domain" description="Cell-division protein ZapC C-terminal" evidence="6">
    <location>
        <begin position="90"/>
        <end position="165"/>
    </location>
</feature>
<feature type="domain" description="Cell-division protein ZapC N-terminal" evidence="7">
    <location>
        <begin position="1"/>
        <end position="89"/>
    </location>
</feature>
<comment type="similarity">
    <text evidence="5">Belongs to the ZapC family.</text>
</comment>
<evidence type="ECO:0000256" key="2">
    <source>
        <dbReference type="ARBA" id="ARBA00022618"/>
    </source>
</evidence>
<keyword evidence="2 5" id="KW-0132">Cell division</keyword>
<accession>A0A917Z0B3</accession>
<keyword evidence="1 5" id="KW-0963">Cytoplasm</keyword>
<keyword evidence="3 5" id="KW-0717">Septation</keyword>
<dbReference type="GO" id="GO:0043093">
    <property type="term" value="P:FtsZ-dependent cytokinesis"/>
    <property type="evidence" value="ECO:0007669"/>
    <property type="project" value="UniProtKB-UniRule"/>
</dbReference>
<comment type="subunit">
    <text evidence="5">Interacts directly with FtsZ.</text>
</comment>
<evidence type="ECO:0000313" key="8">
    <source>
        <dbReference type="EMBL" id="GGO69499.1"/>
    </source>
</evidence>
<keyword evidence="4 5" id="KW-0131">Cell cycle</keyword>
<dbReference type="InterPro" id="IPR048372">
    <property type="entry name" value="ZapC_C"/>
</dbReference>
<evidence type="ECO:0000256" key="1">
    <source>
        <dbReference type="ARBA" id="ARBA00022490"/>
    </source>
</evidence>
<evidence type="ECO:0000256" key="4">
    <source>
        <dbReference type="ARBA" id="ARBA00023306"/>
    </source>
</evidence>
<dbReference type="Pfam" id="PF21083">
    <property type="entry name" value="ZapC_N"/>
    <property type="match status" value="1"/>
</dbReference>
<dbReference type="GO" id="GO:0000917">
    <property type="term" value="P:division septum assembly"/>
    <property type="evidence" value="ECO:0007669"/>
    <property type="project" value="UniProtKB-KW"/>
</dbReference>
<comment type="function">
    <text evidence="5">Contributes to the efficiency of the cell division process by stabilizing the polymeric form of the cell division protein FtsZ. Acts by promoting interactions between FtsZ protofilaments and suppressing the GTPase activity of FtsZ.</text>
</comment>
<sequence>MLQPDSNWRWYYDHQHDRLALQLGEMLFLTPYKNKHLAYALDGLESFDLQDLEVYSQVANQLEHCPLRLSAAQQTQLGINVCAVQRFHKPLMPKSWFFDRHQQGGHYHRVSWLTCGEERAKVWVVEDNHSSCLCLLLDVELPLGNGKALQQFEAIRVMHDCLEPCFEHEPLRKLA</sequence>
<dbReference type="AlphaFoldDB" id="A0A917Z0B3"/>
<evidence type="ECO:0000259" key="7">
    <source>
        <dbReference type="Pfam" id="PF21083"/>
    </source>
</evidence>
<dbReference type="GO" id="GO:0005737">
    <property type="term" value="C:cytoplasm"/>
    <property type="evidence" value="ECO:0007669"/>
    <property type="project" value="UniProtKB-SubCell"/>
</dbReference>
<evidence type="ECO:0000256" key="5">
    <source>
        <dbReference type="HAMAP-Rule" id="MF_00906"/>
    </source>
</evidence>